<evidence type="ECO:0000256" key="1">
    <source>
        <dbReference type="SAM" id="SignalP"/>
    </source>
</evidence>
<sequence>MTIRKDTALKRLALGFTGAALMLSASASMAAEKANGLTLEPPAGWRRVEEGPNVVYRADECSLSVLAPRPLGSERPVPFFQQTWNSVKGALRVLREHPPAQMPTLDGSIGRHASAVVDSGADERAIAVFMASDTRSAHFMVFTGPVPPCDGLLGDVEKVMRSVSLSDRAAVPERM</sequence>
<gene>
    <name evidence="2" type="ORF">SAE02_65570</name>
</gene>
<keyword evidence="1" id="KW-0732">Signal</keyword>
<comment type="caution">
    <text evidence="2">The sequence shown here is derived from an EMBL/GenBank/DDBJ whole genome shotgun (WGS) entry which is preliminary data.</text>
</comment>
<dbReference type="OrthoDB" id="7356067at2"/>
<evidence type="ECO:0000313" key="3">
    <source>
        <dbReference type="Proteomes" id="UP000321523"/>
    </source>
</evidence>
<name>A0A512E134_9PROT</name>
<feature type="signal peptide" evidence="1">
    <location>
        <begin position="1"/>
        <end position="30"/>
    </location>
</feature>
<evidence type="ECO:0000313" key="2">
    <source>
        <dbReference type="EMBL" id="GEO42409.1"/>
    </source>
</evidence>
<organism evidence="2 3">
    <name type="scientific">Skermanella aerolata</name>
    <dbReference type="NCBI Taxonomy" id="393310"/>
    <lineage>
        <taxon>Bacteria</taxon>
        <taxon>Pseudomonadati</taxon>
        <taxon>Pseudomonadota</taxon>
        <taxon>Alphaproteobacteria</taxon>
        <taxon>Rhodospirillales</taxon>
        <taxon>Azospirillaceae</taxon>
        <taxon>Skermanella</taxon>
    </lineage>
</organism>
<dbReference type="EMBL" id="BJYZ01000041">
    <property type="protein sequence ID" value="GEO42409.1"/>
    <property type="molecule type" value="Genomic_DNA"/>
</dbReference>
<dbReference type="Proteomes" id="UP000321523">
    <property type="component" value="Unassembled WGS sequence"/>
</dbReference>
<accession>A0A512E134</accession>
<proteinExistence type="predicted"/>
<protein>
    <submittedName>
        <fullName evidence="2">Uncharacterized protein</fullName>
    </submittedName>
</protein>
<feature type="chain" id="PRO_5021786771" evidence="1">
    <location>
        <begin position="31"/>
        <end position="175"/>
    </location>
</feature>
<keyword evidence="3" id="KW-1185">Reference proteome</keyword>
<dbReference type="RefSeq" id="WP_147041109.1">
    <property type="nucleotide sequence ID" value="NZ_BJYZ01000041.1"/>
</dbReference>
<dbReference type="AlphaFoldDB" id="A0A512E134"/>
<reference evidence="2 3" key="1">
    <citation type="submission" date="2019-07" db="EMBL/GenBank/DDBJ databases">
        <title>Whole genome shotgun sequence of Skermanella aerolata NBRC 106429.</title>
        <authorList>
            <person name="Hosoyama A."/>
            <person name="Uohara A."/>
            <person name="Ohji S."/>
            <person name="Ichikawa N."/>
        </authorList>
    </citation>
    <scope>NUCLEOTIDE SEQUENCE [LARGE SCALE GENOMIC DNA]</scope>
    <source>
        <strain evidence="2 3">NBRC 106429</strain>
    </source>
</reference>